<gene>
    <name evidence="3" type="ORF">IC234_16580</name>
</gene>
<protein>
    <submittedName>
        <fullName evidence="3">M28 family peptidase</fullName>
    </submittedName>
</protein>
<reference evidence="3 4" key="1">
    <citation type="submission" date="2020-09" db="EMBL/GenBank/DDBJ databases">
        <authorList>
            <person name="Kim M.K."/>
        </authorList>
    </citation>
    <scope>NUCLEOTIDE SEQUENCE [LARGE SCALE GENOMIC DNA]</scope>
    <source>
        <strain evidence="3 4">BT189</strain>
    </source>
</reference>
<organism evidence="3 4">
    <name type="scientific">Hymenobacter armeniacus</name>
    <dbReference type="NCBI Taxonomy" id="2771358"/>
    <lineage>
        <taxon>Bacteria</taxon>
        <taxon>Pseudomonadati</taxon>
        <taxon>Bacteroidota</taxon>
        <taxon>Cytophagia</taxon>
        <taxon>Cytophagales</taxon>
        <taxon>Hymenobacteraceae</taxon>
        <taxon>Hymenobacter</taxon>
    </lineage>
</organism>
<dbReference type="Proteomes" id="UP000606003">
    <property type="component" value="Unassembled WGS sequence"/>
</dbReference>
<evidence type="ECO:0000313" key="4">
    <source>
        <dbReference type="Proteomes" id="UP000606003"/>
    </source>
</evidence>
<feature type="signal peptide" evidence="1">
    <location>
        <begin position="1"/>
        <end position="20"/>
    </location>
</feature>
<dbReference type="Gene3D" id="3.40.630.10">
    <property type="entry name" value="Zn peptidases"/>
    <property type="match status" value="1"/>
</dbReference>
<dbReference type="InterPro" id="IPR007484">
    <property type="entry name" value="Peptidase_M28"/>
</dbReference>
<dbReference type="PANTHER" id="PTHR12147">
    <property type="entry name" value="METALLOPEPTIDASE M28 FAMILY MEMBER"/>
    <property type="match status" value="1"/>
</dbReference>
<dbReference type="SUPFAM" id="SSF53187">
    <property type="entry name" value="Zn-dependent exopeptidases"/>
    <property type="match status" value="1"/>
</dbReference>
<dbReference type="Gene3D" id="3.50.30.30">
    <property type="match status" value="1"/>
</dbReference>
<name>A0ABR8JYN4_9BACT</name>
<dbReference type="PANTHER" id="PTHR12147:SF26">
    <property type="entry name" value="PEPTIDASE M28 DOMAIN-CONTAINING PROTEIN"/>
    <property type="match status" value="1"/>
</dbReference>
<keyword evidence="4" id="KW-1185">Reference proteome</keyword>
<keyword evidence="1" id="KW-0732">Signal</keyword>
<comment type="caution">
    <text evidence="3">The sequence shown here is derived from an EMBL/GenBank/DDBJ whole genome shotgun (WGS) entry which is preliminary data.</text>
</comment>
<accession>A0ABR8JYN4</accession>
<dbReference type="RefSeq" id="WP_190926750.1">
    <property type="nucleotide sequence ID" value="NZ_JACXAC010000005.1"/>
</dbReference>
<dbReference type="InterPro" id="IPR045175">
    <property type="entry name" value="M28_fam"/>
</dbReference>
<feature type="chain" id="PRO_5046032540" evidence="1">
    <location>
        <begin position="21"/>
        <end position="562"/>
    </location>
</feature>
<dbReference type="EMBL" id="JACXAC010000005">
    <property type="protein sequence ID" value="MBD2723745.1"/>
    <property type="molecule type" value="Genomic_DNA"/>
</dbReference>
<evidence type="ECO:0000256" key="1">
    <source>
        <dbReference type="SAM" id="SignalP"/>
    </source>
</evidence>
<evidence type="ECO:0000313" key="3">
    <source>
        <dbReference type="EMBL" id="MBD2723745.1"/>
    </source>
</evidence>
<feature type="domain" description="Peptidase M28" evidence="2">
    <location>
        <begin position="333"/>
        <end position="543"/>
    </location>
</feature>
<evidence type="ECO:0000259" key="2">
    <source>
        <dbReference type="Pfam" id="PF04389"/>
    </source>
</evidence>
<dbReference type="Pfam" id="PF04389">
    <property type="entry name" value="Peptidase_M28"/>
    <property type="match status" value="1"/>
</dbReference>
<dbReference type="PROSITE" id="PS51257">
    <property type="entry name" value="PROKAR_LIPOPROTEIN"/>
    <property type="match status" value="1"/>
</dbReference>
<proteinExistence type="predicted"/>
<sequence>MKQLLLCGLVALISCLPATAQQAPAKIKIKTKGGAPPPPAAPAAPDWARTYAATIRPEELRENLTVVASDAFQGREAGQPGQKMAAEFLVKQFAALGLQGPVQGGDSPYLQHFPLLRGTPAPGGYVQVGGQRYEWLNDFFSYGPMPSPFLAPTVGQPVFVGFGVEQGTYNDYAGLDVQGKDVVALMGEPQDDRGRKLLKPRGRAADYWDSGLRKAALAKAHGARSIFLVTFAPSAAFRKEGQQFGSALREPAFSLPDPGPAIIDTVSESIPPGIGVFLTSQELGLRLAGATMPEVLGYVRALGQAGGPVRAAFQPPTATFYLPQAQQQLTTENVLGFLEGTDKKEEVLVISAHYDHLGVKHDTIYNGADDDGSGTVAVLQLAKAFAQAQREGHGPRRSILFVAMTAEEEGLFGSEYYTAHPVLPLAQTIADLNIDMVGRSDRKHGPKRHFVCVVGSDKLSSDLHRINEAANRDYTHLELDYRFNVPNEPEHIYYRSDHYNFARRGIPVIFYTTGEHADYHKATDDVDKIEFDKLAERAQLVFYTAWELANREQRIVVDSNKP</sequence>